<gene>
    <name evidence="1" type="ORF">PP769_15420</name>
</gene>
<proteinExistence type="predicted"/>
<organism evidence="1 2">
    <name type="scientific">Candidatus Nitrospira allomarina</name>
    <dbReference type="NCBI Taxonomy" id="3020900"/>
    <lineage>
        <taxon>Bacteria</taxon>
        <taxon>Pseudomonadati</taxon>
        <taxon>Nitrospirota</taxon>
        <taxon>Nitrospiria</taxon>
        <taxon>Nitrospirales</taxon>
        <taxon>Nitrospiraceae</taxon>
        <taxon>Nitrospira</taxon>
    </lineage>
</organism>
<sequence>MIGDLIPEITFHSQKACRRSGLLGLSLVLLVVVGGTSVSEAAVLTKEDFKLYGYVEASYTQNFNFPKNSGANANDLRIFDGDANSFRPNMAQLVFEKEATNGSNAVERAGFRLKLDVGEDAQFTGGRTGDDIDFQEMYVQYVAPLGNGLDIRIGRMNSLVGYEVIESPYNNNFSRSWLFGLGQPFTITGLRLAYAVNEQLSVLMSVLNSYTGLTEDNNTPKSVEGLVSYRPTEALGLNVYGIVGKESSNTRSGSGTRVLIGGYATYQATDQLGFVVEGYYANQENGSAISSGRNARWDGVAGYAIYDFNEQWGLRFRGEIWEDAGGDQSCLGTAGSGGNANVCAVSAPIAQTLWENTVTLQYKPTPSLITRLEFRYDKSNQNVFLDGKNTLTNNQQTLAVEAIFLF</sequence>
<dbReference type="AlphaFoldDB" id="A0AA96JVX4"/>
<dbReference type="KEGG" id="nall:PP769_15420"/>
<name>A0AA96JVX4_9BACT</name>
<dbReference type="Proteomes" id="UP001302719">
    <property type="component" value="Chromosome"/>
</dbReference>
<reference evidence="1 2" key="1">
    <citation type="submission" date="2023-01" db="EMBL/GenBank/DDBJ databases">
        <title>Cultivation and genomic characterization of new, ubiquitous marine nitrite-oxidizing bacteria from the Nitrospirales.</title>
        <authorList>
            <person name="Mueller A.J."/>
            <person name="Daebeler A."/>
            <person name="Herbold C.W."/>
            <person name="Kirkegaard R.H."/>
            <person name="Daims H."/>
        </authorList>
    </citation>
    <scope>NUCLEOTIDE SEQUENCE [LARGE SCALE GENOMIC DNA]</scope>
    <source>
        <strain evidence="1 2">VA</strain>
    </source>
</reference>
<protein>
    <submittedName>
        <fullName evidence="1">Outer membrane beta-barrel protein</fullName>
    </submittedName>
</protein>
<evidence type="ECO:0000313" key="1">
    <source>
        <dbReference type="EMBL" id="WNM57346.1"/>
    </source>
</evidence>
<accession>A0AA96JVX4</accession>
<dbReference type="InterPro" id="IPR011486">
    <property type="entry name" value="BBP2"/>
</dbReference>
<dbReference type="Pfam" id="PF07642">
    <property type="entry name" value="BBP2"/>
    <property type="match status" value="1"/>
</dbReference>
<dbReference type="SUPFAM" id="SSF56935">
    <property type="entry name" value="Porins"/>
    <property type="match status" value="1"/>
</dbReference>
<keyword evidence="2" id="KW-1185">Reference proteome</keyword>
<evidence type="ECO:0000313" key="2">
    <source>
        <dbReference type="Proteomes" id="UP001302719"/>
    </source>
</evidence>
<dbReference type="RefSeq" id="WP_312641716.1">
    <property type="nucleotide sequence ID" value="NZ_CP116967.1"/>
</dbReference>
<dbReference type="EMBL" id="CP116967">
    <property type="protein sequence ID" value="WNM57346.1"/>
    <property type="molecule type" value="Genomic_DNA"/>
</dbReference>